<accession>A0A8K0KBB4</accession>
<reference evidence="2" key="1">
    <citation type="submission" date="2013-04" db="EMBL/GenBank/DDBJ databases">
        <authorList>
            <person name="Qu J."/>
            <person name="Murali S.C."/>
            <person name="Bandaranaike D."/>
            <person name="Bellair M."/>
            <person name="Blankenburg K."/>
            <person name="Chao H."/>
            <person name="Dinh H."/>
            <person name="Doddapaneni H."/>
            <person name="Downs B."/>
            <person name="Dugan-Rocha S."/>
            <person name="Elkadiri S."/>
            <person name="Gnanaolivu R.D."/>
            <person name="Hernandez B."/>
            <person name="Javaid M."/>
            <person name="Jayaseelan J.C."/>
            <person name="Lee S."/>
            <person name="Li M."/>
            <person name="Ming W."/>
            <person name="Munidasa M."/>
            <person name="Muniz J."/>
            <person name="Nguyen L."/>
            <person name="Ongeri F."/>
            <person name="Osuji N."/>
            <person name="Pu L.-L."/>
            <person name="Puazo M."/>
            <person name="Qu C."/>
            <person name="Quiroz J."/>
            <person name="Raj R."/>
            <person name="Weissenberger G."/>
            <person name="Xin Y."/>
            <person name="Zou X."/>
            <person name="Han Y."/>
            <person name="Richards S."/>
            <person name="Worley K."/>
            <person name="Muzny D."/>
            <person name="Gibbs R."/>
        </authorList>
    </citation>
    <scope>NUCLEOTIDE SEQUENCE</scope>
    <source>
        <strain evidence="2">Sampled in the wild</strain>
    </source>
</reference>
<organism evidence="2 3">
    <name type="scientific">Ladona fulva</name>
    <name type="common">Scarce chaser dragonfly</name>
    <name type="synonym">Libellula fulva</name>
    <dbReference type="NCBI Taxonomy" id="123851"/>
    <lineage>
        <taxon>Eukaryota</taxon>
        <taxon>Metazoa</taxon>
        <taxon>Ecdysozoa</taxon>
        <taxon>Arthropoda</taxon>
        <taxon>Hexapoda</taxon>
        <taxon>Insecta</taxon>
        <taxon>Pterygota</taxon>
        <taxon>Palaeoptera</taxon>
        <taxon>Odonata</taxon>
        <taxon>Epiprocta</taxon>
        <taxon>Anisoptera</taxon>
        <taxon>Libelluloidea</taxon>
        <taxon>Libellulidae</taxon>
        <taxon>Ladona</taxon>
    </lineage>
</organism>
<gene>
    <name evidence="2" type="ORF">J437_LFUL011955</name>
</gene>
<dbReference type="EMBL" id="KZ308587">
    <property type="protein sequence ID" value="KAG8232014.1"/>
    <property type="molecule type" value="Genomic_DNA"/>
</dbReference>
<dbReference type="AlphaFoldDB" id="A0A8K0KBB4"/>
<keyword evidence="3" id="KW-1185">Reference proteome</keyword>
<sequence>MCLPQANSMKRLLQTNVSFQFATALCERRFRILHGGTAFQKVFRVGRNFCCLLTLLRVILSVVFVRGTYTVICAISLASIFANPANPMGDSEGSVSEFSDSEDSYKPSDTEEDSDSTSSEDEEIEEVFSAEEDDGDNSERHFGVRRHSDVWTNCTDGAREFPYSGSDG</sequence>
<reference evidence="2" key="2">
    <citation type="submission" date="2017-10" db="EMBL/GenBank/DDBJ databases">
        <title>Ladona fulva Genome sequencing and assembly.</title>
        <authorList>
            <person name="Murali S."/>
            <person name="Richards S."/>
            <person name="Bandaranaike D."/>
            <person name="Bellair M."/>
            <person name="Blankenburg K."/>
            <person name="Chao H."/>
            <person name="Dinh H."/>
            <person name="Doddapaneni H."/>
            <person name="Dugan-Rocha S."/>
            <person name="Elkadiri S."/>
            <person name="Gnanaolivu R."/>
            <person name="Hernandez B."/>
            <person name="Skinner E."/>
            <person name="Javaid M."/>
            <person name="Lee S."/>
            <person name="Li M."/>
            <person name="Ming W."/>
            <person name="Munidasa M."/>
            <person name="Muniz J."/>
            <person name="Nguyen L."/>
            <person name="Hughes D."/>
            <person name="Osuji N."/>
            <person name="Pu L.-L."/>
            <person name="Puazo M."/>
            <person name="Qu C."/>
            <person name="Quiroz J."/>
            <person name="Raj R."/>
            <person name="Weissenberger G."/>
            <person name="Xin Y."/>
            <person name="Zou X."/>
            <person name="Han Y."/>
            <person name="Worley K."/>
            <person name="Muzny D."/>
            <person name="Gibbs R."/>
        </authorList>
    </citation>
    <scope>NUCLEOTIDE SEQUENCE</scope>
    <source>
        <strain evidence="2">Sampled in the wild</strain>
    </source>
</reference>
<feature type="region of interest" description="Disordered" evidence="1">
    <location>
        <begin position="85"/>
        <end position="142"/>
    </location>
</feature>
<name>A0A8K0KBB4_LADFU</name>
<evidence type="ECO:0000313" key="3">
    <source>
        <dbReference type="Proteomes" id="UP000792457"/>
    </source>
</evidence>
<evidence type="ECO:0000256" key="1">
    <source>
        <dbReference type="SAM" id="MobiDB-lite"/>
    </source>
</evidence>
<proteinExistence type="predicted"/>
<protein>
    <submittedName>
        <fullName evidence="2">Uncharacterized protein</fullName>
    </submittedName>
</protein>
<dbReference type="Proteomes" id="UP000792457">
    <property type="component" value="Unassembled WGS sequence"/>
</dbReference>
<comment type="caution">
    <text evidence="2">The sequence shown here is derived from an EMBL/GenBank/DDBJ whole genome shotgun (WGS) entry which is preliminary data.</text>
</comment>
<feature type="compositionally biased region" description="Acidic residues" evidence="1">
    <location>
        <begin position="110"/>
        <end position="136"/>
    </location>
</feature>
<evidence type="ECO:0000313" key="2">
    <source>
        <dbReference type="EMBL" id="KAG8232014.1"/>
    </source>
</evidence>